<dbReference type="Proteomes" id="UP000030669">
    <property type="component" value="Unassembled WGS sequence"/>
</dbReference>
<dbReference type="GeneID" id="19299080"/>
<evidence type="ECO:0000313" key="1">
    <source>
        <dbReference type="EMBL" id="EPQ59467.1"/>
    </source>
</evidence>
<name>S7QJC5_GLOTA</name>
<organism evidence="1 2">
    <name type="scientific">Gloeophyllum trabeum (strain ATCC 11539 / FP-39264 / Madison 617)</name>
    <name type="common">Brown rot fungus</name>
    <dbReference type="NCBI Taxonomy" id="670483"/>
    <lineage>
        <taxon>Eukaryota</taxon>
        <taxon>Fungi</taxon>
        <taxon>Dikarya</taxon>
        <taxon>Basidiomycota</taxon>
        <taxon>Agaricomycotina</taxon>
        <taxon>Agaricomycetes</taxon>
        <taxon>Gloeophyllales</taxon>
        <taxon>Gloeophyllaceae</taxon>
        <taxon>Gloeophyllum</taxon>
    </lineage>
</organism>
<reference evidence="1 2" key="1">
    <citation type="journal article" date="2012" name="Science">
        <title>The Paleozoic origin of enzymatic lignin decomposition reconstructed from 31 fungal genomes.</title>
        <authorList>
            <person name="Floudas D."/>
            <person name="Binder M."/>
            <person name="Riley R."/>
            <person name="Barry K."/>
            <person name="Blanchette R.A."/>
            <person name="Henrissat B."/>
            <person name="Martinez A.T."/>
            <person name="Otillar R."/>
            <person name="Spatafora J.W."/>
            <person name="Yadav J.S."/>
            <person name="Aerts A."/>
            <person name="Benoit I."/>
            <person name="Boyd A."/>
            <person name="Carlson A."/>
            <person name="Copeland A."/>
            <person name="Coutinho P.M."/>
            <person name="de Vries R.P."/>
            <person name="Ferreira P."/>
            <person name="Findley K."/>
            <person name="Foster B."/>
            <person name="Gaskell J."/>
            <person name="Glotzer D."/>
            <person name="Gorecki P."/>
            <person name="Heitman J."/>
            <person name="Hesse C."/>
            <person name="Hori C."/>
            <person name="Igarashi K."/>
            <person name="Jurgens J.A."/>
            <person name="Kallen N."/>
            <person name="Kersten P."/>
            <person name="Kohler A."/>
            <person name="Kuees U."/>
            <person name="Kumar T.K.A."/>
            <person name="Kuo A."/>
            <person name="LaButti K."/>
            <person name="Larrondo L.F."/>
            <person name="Lindquist E."/>
            <person name="Ling A."/>
            <person name="Lombard V."/>
            <person name="Lucas S."/>
            <person name="Lundell T."/>
            <person name="Martin R."/>
            <person name="McLaughlin D.J."/>
            <person name="Morgenstern I."/>
            <person name="Morin E."/>
            <person name="Murat C."/>
            <person name="Nagy L.G."/>
            <person name="Nolan M."/>
            <person name="Ohm R.A."/>
            <person name="Patyshakuliyeva A."/>
            <person name="Rokas A."/>
            <person name="Ruiz-Duenas F.J."/>
            <person name="Sabat G."/>
            <person name="Salamov A."/>
            <person name="Samejima M."/>
            <person name="Schmutz J."/>
            <person name="Slot J.C."/>
            <person name="St John F."/>
            <person name="Stenlid J."/>
            <person name="Sun H."/>
            <person name="Sun S."/>
            <person name="Syed K."/>
            <person name="Tsang A."/>
            <person name="Wiebenga A."/>
            <person name="Young D."/>
            <person name="Pisabarro A."/>
            <person name="Eastwood D.C."/>
            <person name="Martin F."/>
            <person name="Cullen D."/>
            <person name="Grigoriev I.V."/>
            <person name="Hibbett D.S."/>
        </authorList>
    </citation>
    <scope>NUCLEOTIDE SEQUENCE [LARGE SCALE GENOMIC DNA]</scope>
    <source>
        <strain evidence="1 2">ATCC 11539</strain>
    </source>
</reference>
<dbReference type="KEGG" id="gtr:GLOTRDRAFT_109704"/>
<proteinExistence type="predicted"/>
<evidence type="ECO:0000313" key="2">
    <source>
        <dbReference type="Proteomes" id="UP000030669"/>
    </source>
</evidence>
<gene>
    <name evidence="1" type="ORF">GLOTRDRAFT_109704</name>
</gene>
<keyword evidence="2" id="KW-1185">Reference proteome</keyword>
<dbReference type="RefSeq" id="XP_007862446.1">
    <property type="nucleotide sequence ID" value="XM_007864255.1"/>
</dbReference>
<dbReference type="AlphaFoldDB" id="S7QJC5"/>
<protein>
    <submittedName>
        <fullName evidence="1">Uncharacterized protein</fullName>
    </submittedName>
</protein>
<accession>S7QJC5</accession>
<dbReference type="HOGENOM" id="CLU_2171343_0_0_1"/>
<sequence length="110" mass="11863">MGVATVLNVTKPPKGSMTTWKLTSAPGEGRRGMLAYCGCSNDAGSVLMIFYRLPTISFDDLTIESPSSEDPWASLQHGSVLDGPGQGFLSTQPQLAIRCNEHHNHYRAIA</sequence>
<dbReference type="EMBL" id="KB469297">
    <property type="protein sequence ID" value="EPQ59467.1"/>
    <property type="molecule type" value="Genomic_DNA"/>
</dbReference>